<evidence type="ECO:0000313" key="3">
    <source>
        <dbReference type="EMBL" id="NEL54990.1"/>
    </source>
</evidence>
<dbReference type="RefSeq" id="WP_152729467.1">
    <property type="nucleotide sequence ID" value="NZ_JAABOZ010000003.1"/>
</dbReference>
<feature type="region of interest" description="Disordered" evidence="1">
    <location>
        <begin position="363"/>
        <end position="383"/>
    </location>
</feature>
<reference evidence="3 4" key="1">
    <citation type="submission" date="2020-02" db="EMBL/GenBank/DDBJ databases">
        <title>The whole genome sequence of CPCC 205119.</title>
        <authorList>
            <person name="Jiang Z."/>
        </authorList>
    </citation>
    <scope>NUCLEOTIDE SEQUENCE [LARGE SCALE GENOMIC DNA]</scope>
    <source>
        <strain evidence="3 4">CPCC 205119</strain>
    </source>
</reference>
<sequence>MPITTSLPVPLPGAARLRALSGLVLVALLPAGAVLLPTGAAAIEDPAAPTVEVVAGPSCGPGVVRVRVVNGDIGLTVTLVTDRTPSGEDTAVLAASGSAELVSQEVPFGSELSVALQLARVDGQPVEPIDLDHWVRPAEHECAAITAPAADPAQVPAPVAAGSTPGAGPVAVPDPATAPDGTAPDGTVPAGTADTTGSPDPVPAEQPAAVPADATGGPAGAGPGGSAGTAPTDVPTEAPAVPTDPPPAAVVRPGGMVTIHSSGFSGGEVVTVTIDGVDEPLAAVTAESDGAVLAHVQVPADHPDGAARVRLVGADSAARAQVGLEVAARSSSADGGGAPWQLVGSGVLLLAVAVGLAVVGNRRAAPGGPVGTPSPSPGRRAGR</sequence>
<keyword evidence="4" id="KW-1185">Reference proteome</keyword>
<organism evidence="3 4">
    <name type="scientific">Goekera deserti</name>
    <dbReference type="NCBI Taxonomy" id="2497753"/>
    <lineage>
        <taxon>Bacteria</taxon>
        <taxon>Bacillati</taxon>
        <taxon>Actinomycetota</taxon>
        <taxon>Actinomycetes</taxon>
        <taxon>Geodermatophilales</taxon>
        <taxon>Geodermatophilaceae</taxon>
        <taxon>Goekera</taxon>
    </lineage>
</organism>
<dbReference type="Proteomes" id="UP000470470">
    <property type="component" value="Unassembled WGS sequence"/>
</dbReference>
<keyword evidence="2" id="KW-1133">Transmembrane helix</keyword>
<feature type="compositionally biased region" description="Low complexity" evidence="1">
    <location>
        <begin position="203"/>
        <end position="216"/>
    </location>
</feature>
<feature type="compositionally biased region" description="Gly residues" evidence="1">
    <location>
        <begin position="217"/>
        <end position="227"/>
    </location>
</feature>
<name>A0A7K3WGY8_9ACTN</name>
<accession>A0A7K3WGY8</accession>
<feature type="transmembrane region" description="Helical" evidence="2">
    <location>
        <begin position="338"/>
        <end position="359"/>
    </location>
</feature>
<protein>
    <submittedName>
        <fullName evidence="3">Uncharacterized protein</fullName>
    </submittedName>
</protein>
<evidence type="ECO:0000256" key="2">
    <source>
        <dbReference type="SAM" id="Phobius"/>
    </source>
</evidence>
<evidence type="ECO:0000313" key="4">
    <source>
        <dbReference type="Proteomes" id="UP000470470"/>
    </source>
</evidence>
<keyword evidence="2" id="KW-0812">Transmembrane</keyword>
<feature type="compositionally biased region" description="Low complexity" evidence="1">
    <location>
        <begin position="154"/>
        <end position="187"/>
    </location>
</feature>
<feature type="compositionally biased region" description="Low complexity" evidence="1">
    <location>
        <begin position="228"/>
        <end position="241"/>
    </location>
</feature>
<dbReference type="AlphaFoldDB" id="A0A7K3WGY8"/>
<keyword evidence="2" id="KW-0472">Membrane</keyword>
<dbReference type="EMBL" id="JAAGWK010000019">
    <property type="protein sequence ID" value="NEL54990.1"/>
    <property type="molecule type" value="Genomic_DNA"/>
</dbReference>
<feature type="region of interest" description="Disordered" evidence="1">
    <location>
        <begin position="154"/>
        <end position="253"/>
    </location>
</feature>
<gene>
    <name evidence="3" type="ORF">G1H19_13380</name>
</gene>
<comment type="caution">
    <text evidence="3">The sequence shown here is derived from an EMBL/GenBank/DDBJ whole genome shotgun (WGS) entry which is preliminary data.</text>
</comment>
<evidence type="ECO:0000256" key="1">
    <source>
        <dbReference type="SAM" id="MobiDB-lite"/>
    </source>
</evidence>
<proteinExistence type="predicted"/>